<dbReference type="Pfam" id="PF03092">
    <property type="entry name" value="BT1"/>
    <property type="match status" value="1"/>
</dbReference>
<comment type="caution">
    <text evidence="9">The sequence shown here is derived from an EMBL/GenBank/DDBJ whole genome shotgun (WGS) entry which is preliminary data.</text>
</comment>
<keyword evidence="10" id="KW-1185">Reference proteome</keyword>
<evidence type="ECO:0000256" key="5">
    <source>
        <dbReference type="ARBA" id="ARBA00022989"/>
    </source>
</evidence>
<dbReference type="InterPro" id="IPR036259">
    <property type="entry name" value="MFS_trans_sf"/>
</dbReference>
<dbReference type="InterPro" id="IPR039309">
    <property type="entry name" value="BT1"/>
</dbReference>
<dbReference type="SUPFAM" id="SSF103473">
    <property type="entry name" value="MFS general substrate transporter"/>
    <property type="match status" value="1"/>
</dbReference>
<dbReference type="PANTHER" id="PTHR31585">
    <property type="entry name" value="FOLATE-BIOPTERIN TRANSPORTER 1, CHLOROPLASTIC"/>
    <property type="match status" value="1"/>
</dbReference>
<feature type="transmembrane region" description="Helical" evidence="8">
    <location>
        <begin position="131"/>
        <end position="152"/>
    </location>
</feature>
<evidence type="ECO:0000256" key="8">
    <source>
        <dbReference type="SAM" id="Phobius"/>
    </source>
</evidence>
<dbReference type="Gene3D" id="1.20.1250.20">
    <property type="entry name" value="MFS general substrate transporter like domains"/>
    <property type="match status" value="1"/>
</dbReference>
<evidence type="ECO:0000256" key="1">
    <source>
        <dbReference type="ARBA" id="ARBA00004141"/>
    </source>
</evidence>
<keyword evidence="3" id="KW-0813">Transport</keyword>
<feature type="transmembrane region" description="Helical" evidence="8">
    <location>
        <begin position="225"/>
        <end position="246"/>
    </location>
</feature>
<evidence type="ECO:0000256" key="2">
    <source>
        <dbReference type="ARBA" id="ARBA00007015"/>
    </source>
</evidence>
<keyword evidence="5 8" id="KW-1133">Transmembrane helix</keyword>
<protein>
    <submittedName>
        <fullName evidence="9">Uncharacterized protein</fullName>
    </submittedName>
</protein>
<name>A0ABN9PSN5_9DINO</name>
<feature type="transmembrane region" description="Helical" evidence="8">
    <location>
        <begin position="198"/>
        <end position="219"/>
    </location>
</feature>
<feature type="transmembrane region" description="Helical" evidence="8">
    <location>
        <begin position="270"/>
        <end position="291"/>
    </location>
</feature>
<keyword evidence="6 8" id="KW-0472">Membrane</keyword>
<evidence type="ECO:0000256" key="6">
    <source>
        <dbReference type="ARBA" id="ARBA00023136"/>
    </source>
</evidence>
<feature type="compositionally biased region" description="Polar residues" evidence="7">
    <location>
        <begin position="1"/>
        <end position="13"/>
    </location>
</feature>
<comment type="subcellular location">
    <subcellularLocation>
        <location evidence="1">Membrane</location>
        <topology evidence="1">Multi-pass membrane protein</topology>
    </subcellularLocation>
</comment>
<comment type="similarity">
    <text evidence="2">Belongs to the major facilitator superfamily. Folate-biopterin transporter (TC 2.A.71) family.</text>
</comment>
<feature type="region of interest" description="Disordered" evidence="7">
    <location>
        <begin position="1"/>
        <end position="39"/>
    </location>
</feature>
<evidence type="ECO:0000256" key="3">
    <source>
        <dbReference type="ARBA" id="ARBA00022448"/>
    </source>
</evidence>
<dbReference type="PANTHER" id="PTHR31585:SF0">
    <property type="entry name" value="FOLATE-BIOPTERIN TRANSPORTER 1, CHLOROPLASTIC"/>
    <property type="match status" value="1"/>
</dbReference>
<organism evidence="9 10">
    <name type="scientific">Prorocentrum cordatum</name>
    <dbReference type="NCBI Taxonomy" id="2364126"/>
    <lineage>
        <taxon>Eukaryota</taxon>
        <taxon>Sar</taxon>
        <taxon>Alveolata</taxon>
        <taxon>Dinophyceae</taxon>
        <taxon>Prorocentrales</taxon>
        <taxon>Prorocentraceae</taxon>
        <taxon>Prorocentrum</taxon>
    </lineage>
</organism>
<accession>A0ABN9PSN5</accession>
<evidence type="ECO:0000313" key="9">
    <source>
        <dbReference type="EMBL" id="CAK0795993.1"/>
    </source>
</evidence>
<evidence type="ECO:0000313" key="10">
    <source>
        <dbReference type="Proteomes" id="UP001189429"/>
    </source>
</evidence>
<evidence type="ECO:0000256" key="7">
    <source>
        <dbReference type="SAM" id="MobiDB-lite"/>
    </source>
</evidence>
<proteinExistence type="inferred from homology"/>
<dbReference type="EMBL" id="CAUYUJ010001447">
    <property type="protein sequence ID" value="CAK0795993.1"/>
    <property type="molecule type" value="Genomic_DNA"/>
</dbReference>
<reference evidence="9" key="1">
    <citation type="submission" date="2023-10" db="EMBL/GenBank/DDBJ databases">
        <authorList>
            <person name="Chen Y."/>
            <person name="Shah S."/>
            <person name="Dougan E. K."/>
            <person name="Thang M."/>
            <person name="Chan C."/>
        </authorList>
    </citation>
    <scope>NUCLEOTIDE SEQUENCE [LARGE SCALE GENOMIC DNA]</scope>
</reference>
<keyword evidence="4 8" id="KW-0812">Transmembrane</keyword>
<sequence>MENESLETSPSSRLKTKSGDADYGSTGASGSLGRPSPDDAERRGLTNWCYDLESTFGYKILTVIFSAQHVMKGFVYYLTAAAEPYVYTSYSVSAVQMQIYAGVTILPWSLKPMVGLLSDVLPVRGYNKAPYFIGASVLGAAGMLTVGLAPVGGLPTTVLVMCFFVVSLQISTCDLLVEAKYSTKLQDHPLHGPDLLSYVWFGLTLGGLIGYALSGVIIVDLGAEWAYLICGVPAALVILPVAMGFLEERVQTSDDVRATRRRFLVDQSETCVLCLLMFFGDAVVLVVGLSYSRPRR</sequence>
<evidence type="ECO:0000256" key="4">
    <source>
        <dbReference type="ARBA" id="ARBA00022692"/>
    </source>
</evidence>
<dbReference type="Proteomes" id="UP001189429">
    <property type="component" value="Unassembled WGS sequence"/>
</dbReference>
<gene>
    <name evidence="9" type="ORF">PCOR1329_LOCUS5487</name>
</gene>